<name>A0A9P0I6H7_SPOLI</name>
<evidence type="ECO:0000256" key="5">
    <source>
        <dbReference type="ARBA" id="ARBA00022618"/>
    </source>
</evidence>
<dbReference type="GO" id="GO:0000775">
    <property type="term" value="C:chromosome, centromeric region"/>
    <property type="evidence" value="ECO:0007669"/>
    <property type="project" value="UniProtKB-SubCell"/>
</dbReference>
<keyword evidence="6" id="KW-0498">Mitosis</keyword>
<evidence type="ECO:0000259" key="11">
    <source>
        <dbReference type="Pfam" id="PF10512"/>
    </source>
</evidence>
<feature type="region of interest" description="Disordered" evidence="10">
    <location>
        <begin position="92"/>
        <end position="179"/>
    </location>
</feature>
<dbReference type="GO" id="GO:0051301">
    <property type="term" value="P:cell division"/>
    <property type="evidence" value="ECO:0007669"/>
    <property type="project" value="UniProtKB-KW"/>
</dbReference>
<dbReference type="Pfam" id="PF10512">
    <property type="entry name" value="Borealin"/>
    <property type="match status" value="1"/>
</dbReference>
<reference evidence="12" key="1">
    <citation type="submission" date="2022-02" db="EMBL/GenBank/DDBJ databases">
        <authorList>
            <person name="King R."/>
        </authorList>
    </citation>
    <scope>NUCLEOTIDE SEQUENCE</scope>
</reference>
<keyword evidence="4" id="KW-0158">Chromosome</keyword>
<gene>
    <name evidence="12" type="ORF">SPLIT_LOCUS6193</name>
</gene>
<accession>A0A9P0I6H7</accession>
<comment type="similarity">
    <text evidence="3">Belongs to the borealin family.</text>
</comment>
<evidence type="ECO:0000256" key="10">
    <source>
        <dbReference type="SAM" id="MobiDB-lite"/>
    </source>
</evidence>
<evidence type="ECO:0000256" key="3">
    <source>
        <dbReference type="ARBA" id="ARBA00009914"/>
    </source>
</evidence>
<dbReference type="GO" id="GO:0051233">
    <property type="term" value="C:spindle midzone"/>
    <property type="evidence" value="ECO:0007669"/>
    <property type="project" value="TreeGrafter"/>
</dbReference>
<dbReference type="Proteomes" id="UP001153321">
    <property type="component" value="Chromosome 21"/>
</dbReference>
<feature type="compositionally biased region" description="Low complexity" evidence="10">
    <location>
        <begin position="136"/>
        <end position="150"/>
    </location>
</feature>
<protein>
    <recommendedName>
        <fullName evidence="11">Borealin C-terminal domain-containing protein</fullName>
    </recommendedName>
</protein>
<keyword evidence="9" id="KW-0137">Centromere</keyword>
<feature type="domain" description="Borealin C-terminal" evidence="11">
    <location>
        <begin position="175"/>
        <end position="292"/>
    </location>
</feature>
<evidence type="ECO:0000313" key="12">
    <source>
        <dbReference type="EMBL" id="CAH1640837.1"/>
    </source>
</evidence>
<dbReference type="InterPro" id="IPR046466">
    <property type="entry name" value="Borealin_C"/>
</dbReference>
<keyword evidence="8" id="KW-0131">Cell cycle</keyword>
<evidence type="ECO:0000256" key="4">
    <source>
        <dbReference type="ARBA" id="ARBA00022454"/>
    </source>
</evidence>
<dbReference type="GO" id="GO:0005634">
    <property type="term" value="C:nucleus"/>
    <property type="evidence" value="ECO:0007669"/>
    <property type="project" value="UniProtKB-SubCell"/>
</dbReference>
<evidence type="ECO:0000256" key="7">
    <source>
        <dbReference type="ARBA" id="ARBA00023242"/>
    </source>
</evidence>
<evidence type="ECO:0000256" key="2">
    <source>
        <dbReference type="ARBA" id="ARBA00004584"/>
    </source>
</evidence>
<organism evidence="12 13">
    <name type="scientific">Spodoptera littoralis</name>
    <name type="common">Egyptian cotton leafworm</name>
    <dbReference type="NCBI Taxonomy" id="7109"/>
    <lineage>
        <taxon>Eukaryota</taxon>
        <taxon>Metazoa</taxon>
        <taxon>Ecdysozoa</taxon>
        <taxon>Arthropoda</taxon>
        <taxon>Hexapoda</taxon>
        <taxon>Insecta</taxon>
        <taxon>Pterygota</taxon>
        <taxon>Neoptera</taxon>
        <taxon>Endopterygota</taxon>
        <taxon>Lepidoptera</taxon>
        <taxon>Glossata</taxon>
        <taxon>Ditrysia</taxon>
        <taxon>Noctuoidea</taxon>
        <taxon>Noctuidae</taxon>
        <taxon>Amphipyrinae</taxon>
        <taxon>Spodoptera</taxon>
    </lineage>
</organism>
<dbReference type="PANTHER" id="PTHR16040">
    <property type="entry name" value="AUSTRALIN, ISOFORM A-RELATED"/>
    <property type="match status" value="1"/>
</dbReference>
<keyword evidence="5" id="KW-0132">Cell division</keyword>
<dbReference type="GO" id="GO:0000070">
    <property type="term" value="P:mitotic sister chromatid segregation"/>
    <property type="evidence" value="ECO:0007669"/>
    <property type="project" value="TreeGrafter"/>
</dbReference>
<keyword evidence="7" id="KW-0539">Nucleus</keyword>
<evidence type="ECO:0000313" key="13">
    <source>
        <dbReference type="Proteomes" id="UP001153321"/>
    </source>
</evidence>
<evidence type="ECO:0000256" key="1">
    <source>
        <dbReference type="ARBA" id="ARBA00004123"/>
    </source>
</evidence>
<sequence length="299" mass="33476">MPRTKRPVRKQEKTAEDDDALKKLNKLVTDQKNKIDSRAHMELRNVELAFKILLGSISNVYLQKTVGQLGVALSHLARRQWRNYGVKSELHLKEVPTNTRRTRHSSRSASHDDGYLTENSSQGSGGRSKRQIPVPTTVGRSTTGRSTATARRSRSADASCRKLPPPTANKTVQRRRSRSVYRTPAYNKNAAVNYPAITPKVTPQTPLTVLRQPRQGEMVVSMSGSPVMVPTCYTMKPDEMANCNILLQDGTMLSLQPKQLRQSQAYIPFSLMDSNVLNQLKTLKDNLDKVVKLGEKAIK</sequence>
<dbReference type="InterPro" id="IPR018867">
    <property type="entry name" value="Cell_div_borealin"/>
</dbReference>
<dbReference type="PANTHER" id="PTHR16040:SF7">
    <property type="entry name" value="AUSTRALIN, ISOFORM A-RELATED"/>
    <property type="match status" value="1"/>
</dbReference>
<dbReference type="EMBL" id="LR824552">
    <property type="protein sequence ID" value="CAH1640837.1"/>
    <property type="molecule type" value="Genomic_DNA"/>
</dbReference>
<evidence type="ECO:0000256" key="8">
    <source>
        <dbReference type="ARBA" id="ARBA00023306"/>
    </source>
</evidence>
<dbReference type="GO" id="GO:0032133">
    <property type="term" value="C:chromosome passenger complex"/>
    <property type="evidence" value="ECO:0007669"/>
    <property type="project" value="TreeGrafter"/>
</dbReference>
<dbReference type="AlphaFoldDB" id="A0A9P0I6H7"/>
<keyword evidence="13" id="KW-1185">Reference proteome</keyword>
<evidence type="ECO:0000256" key="6">
    <source>
        <dbReference type="ARBA" id="ARBA00022776"/>
    </source>
</evidence>
<proteinExistence type="inferred from homology"/>
<comment type="subcellular location">
    <subcellularLocation>
        <location evidence="2">Chromosome</location>
        <location evidence="2">Centromere</location>
    </subcellularLocation>
    <subcellularLocation>
        <location evidence="1">Nucleus</location>
    </subcellularLocation>
</comment>
<evidence type="ECO:0000256" key="9">
    <source>
        <dbReference type="ARBA" id="ARBA00023328"/>
    </source>
</evidence>